<organism evidence="1">
    <name type="scientific">Schizosaccharomyces pombe</name>
    <name type="common">Fission yeast</name>
    <dbReference type="NCBI Taxonomy" id="4896"/>
    <lineage>
        <taxon>Eukaryota</taxon>
        <taxon>Fungi</taxon>
        <taxon>Dikarya</taxon>
        <taxon>Ascomycota</taxon>
        <taxon>Taphrinomycotina</taxon>
        <taxon>Schizosaccharomycetes</taxon>
        <taxon>Schizosaccharomycetales</taxon>
        <taxon>Schizosaccharomycetaceae</taxon>
        <taxon>Schizosaccharomyces</taxon>
    </lineage>
</organism>
<evidence type="ECO:0000313" key="1">
    <source>
        <dbReference type="EMBL" id="AAB63875.1"/>
    </source>
</evidence>
<sequence length="107" mass="12625">ARIDEKWRLDWGVINKTLKFFINLLTMYTMWYKQICDVKDSFFENALNTFVFRAFSQNNVSLKNTNVLNKLLPEGQVCPRILEDSNNLLRTPKTKKQESCSCRIKSI</sequence>
<reference evidence="1" key="1">
    <citation type="submission" date="1997-04" db="EMBL/GenBank/DDBJ databases">
        <authorList>
            <person name="Jang Y.-J."/>
            <person name="Yoo H.-S."/>
        </authorList>
    </citation>
    <scope>NUCLEOTIDE SEQUENCE</scope>
    <source>
        <strain evidence="1">972h-</strain>
    </source>
</reference>
<proteinExistence type="evidence at transcript level"/>
<protein>
    <submittedName>
        <fullName evidence="1">Uncharacterized protein</fullName>
    </submittedName>
</protein>
<name>O14386_SCHPM</name>
<feature type="non-terminal residue" evidence="1">
    <location>
        <position position="1"/>
    </location>
</feature>
<dbReference type="EMBL" id="U97383">
    <property type="protein sequence ID" value="AAB63875.1"/>
    <property type="molecule type" value="mRNA"/>
</dbReference>
<accession>O14386</accession>
<dbReference type="AlphaFoldDB" id="O14386"/>